<sequence length="332" mass="37787">MTSLCVFYCHLTHTQQVAMERPSTKRPLEDLTDCDSTPHDSPSKPAKKMKETSATKVCYFMKVPRELRDLVYHHLWMASPYIVSNQGPKGPGHLGTEGIVCGVVYGGVESNHKTYWTQDRSYLALENIHSPPGAGLLRPGRLPHWLLVSKTFLAEGMAKLRLEATWTLRCIDPTSMSLTSAGLLNPALAQRMCINIPNEEHWMPLWSYNPEMMKALQRGNQVKTLVIKVQYFMDRSIRKGILHNDELHLLMALGQGFSSLTELVVQVQLRYEPRSDISQWDPRVYQFRLCKEIPDAVEAGFGRDVVRTFGHMPVDALGEGFRLFFKRKQDGE</sequence>
<organism evidence="2 3">
    <name type="scientific">Ampelomyces quisqualis</name>
    <name type="common">Powdery mildew agent</name>
    <dbReference type="NCBI Taxonomy" id="50730"/>
    <lineage>
        <taxon>Eukaryota</taxon>
        <taxon>Fungi</taxon>
        <taxon>Dikarya</taxon>
        <taxon>Ascomycota</taxon>
        <taxon>Pezizomycotina</taxon>
        <taxon>Dothideomycetes</taxon>
        <taxon>Pleosporomycetidae</taxon>
        <taxon>Pleosporales</taxon>
        <taxon>Pleosporineae</taxon>
        <taxon>Phaeosphaeriaceae</taxon>
        <taxon>Ampelomyces</taxon>
    </lineage>
</organism>
<gene>
    <name evidence="2" type="ORF">BDU57DRAFT_560911</name>
</gene>
<name>A0A6A5QXE0_AMPQU</name>
<dbReference type="EMBL" id="ML979132">
    <property type="protein sequence ID" value="KAF1920092.1"/>
    <property type="molecule type" value="Genomic_DNA"/>
</dbReference>
<feature type="region of interest" description="Disordered" evidence="1">
    <location>
        <begin position="19"/>
        <end position="49"/>
    </location>
</feature>
<dbReference type="Proteomes" id="UP000800096">
    <property type="component" value="Unassembled WGS sequence"/>
</dbReference>
<protein>
    <submittedName>
        <fullName evidence="2">Uncharacterized protein</fullName>
    </submittedName>
</protein>
<dbReference type="OrthoDB" id="3799620at2759"/>
<accession>A0A6A5QXE0</accession>
<proteinExistence type="predicted"/>
<evidence type="ECO:0000256" key="1">
    <source>
        <dbReference type="SAM" id="MobiDB-lite"/>
    </source>
</evidence>
<keyword evidence="3" id="KW-1185">Reference proteome</keyword>
<dbReference type="AlphaFoldDB" id="A0A6A5QXE0"/>
<evidence type="ECO:0000313" key="3">
    <source>
        <dbReference type="Proteomes" id="UP000800096"/>
    </source>
</evidence>
<reference evidence="2" key="1">
    <citation type="journal article" date="2020" name="Stud. Mycol.">
        <title>101 Dothideomycetes genomes: a test case for predicting lifestyles and emergence of pathogens.</title>
        <authorList>
            <person name="Haridas S."/>
            <person name="Albert R."/>
            <person name="Binder M."/>
            <person name="Bloem J."/>
            <person name="Labutti K."/>
            <person name="Salamov A."/>
            <person name="Andreopoulos B."/>
            <person name="Baker S."/>
            <person name="Barry K."/>
            <person name="Bills G."/>
            <person name="Bluhm B."/>
            <person name="Cannon C."/>
            <person name="Castanera R."/>
            <person name="Culley D."/>
            <person name="Daum C."/>
            <person name="Ezra D."/>
            <person name="Gonzalez J."/>
            <person name="Henrissat B."/>
            <person name="Kuo A."/>
            <person name="Liang C."/>
            <person name="Lipzen A."/>
            <person name="Lutzoni F."/>
            <person name="Magnuson J."/>
            <person name="Mondo S."/>
            <person name="Nolan M."/>
            <person name="Ohm R."/>
            <person name="Pangilinan J."/>
            <person name="Park H.-J."/>
            <person name="Ramirez L."/>
            <person name="Alfaro M."/>
            <person name="Sun H."/>
            <person name="Tritt A."/>
            <person name="Yoshinaga Y."/>
            <person name="Zwiers L.-H."/>
            <person name="Turgeon B."/>
            <person name="Goodwin S."/>
            <person name="Spatafora J."/>
            <person name="Crous P."/>
            <person name="Grigoriev I."/>
        </authorList>
    </citation>
    <scope>NUCLEOTIDE SEQUENCE</scope>
    <source>
        <strain evidence="2">HMLAC05119</strain>
    </source>
</reference>
<evidence type="ECO:0000313" key="2">
    <source>
        <dbReference type="EMBL" id="KAF1920092.1"/>
    </source>
</evidence>
<feature type="compositionally biased region" description="Basic and acidic residues" evidence="1">
    <location>
        <begin position="36"/>
        <end position="49"/>
    </location>
</feature>